<dbReference type="Gramene" id="TuG1812G0200000165.01.T01">
    <property type="protein sequence ID" value="TuG1812G0200000165.01.T01.cds296071"/>
    <property type="gene ID" value="TuG1812G0200000165.01"/>
</dbReference>
<dbReference type="SMART" id="SM00220">
    <property type="entry name" value="S_TKc"/>
    <property type="match status" value="1"/>
</dbReference>
<dbReference type="PROSITE" id="PS50011">
    <property type="entry name" value="PROTEIN_KINASE_DOM"/>
    <property type="match status" value="1"/>
</dbReference>
<dbReference type="PROSITE" id="PS00108">
    <property type="entry name" value="PROTEIN_KINASE_ST"/>
    <property type="match status" value="1"/>
</dbReference>
<dbReference type="AlphaFoldDB" id="A0A8R7TBX1"/>
<reference evidence="3" key="1">
    <citation type="journal article" date="2013" name="Nature">
        <title>Draft genome of the wheat A-genome progenitor Triticum urartu.</title>
        <authorList>
            <person name="Ling H.Q."/>
            <person name="Zhao S."/>
            <person name="Liu D."/>
            <person name="Wang J."/>
            <person name="Sun H."/>
            <person name="Zhang C."/>
            <person name="Fan H."/>
            <person name="Li D."/>
            <person name="Dong L."/>
            <person name="Tao Y."/>
            <person name="Gao C."/>
            <person name="Wu H."/>
            <person name="Li Y."/>
            <person name="Cui Y."/>
            <person name="Guo X."/>
            <person name="Zheng S."/>
            <person name="Wang B."/>
            <person name="Yu K."/>
            <person name="Liang Q."/>
            <person name="Yang W."/>
            <person name="Lou X."/>
            <person name="Chen J."/>
            <person name="Feng M."/>
            <person name="Jian J."/>
            <person name="Zhang X."/>
            <person name="Luo G."/>
            <person name="Jiang Y."/>
            <person name="Liu J."/>
            <person name="Wang Z."/>
            <person name="Sha Y."/>
            <person name="Zhang B."/>
            <person name="Wu H."/>
            <person name="Tang D."/>
            <person name="Shen Q."/>
            <person name="Xue P."/>
            <person name="Zou S."/>
            <person name="Wang X."/>
            <person name="Liu X."/>
            <person name="Wang F."/>
            <person name="Yang Y."/>
            <person name="An X."/>
            <person name="Dong Z."/>
            <person name="Zhang K."/>
            <person name="Zhang X."/>
            <person name="Luo M.C."/>
            <person name="Dvorak J."/>
            <person name="Tong Y."/>
            <person name="Wang J."/>
            <person name="Yang H."/>
            <person name="Li Z."/>
            <person name="Wang D."/>
            <person name="Zhang A."/>
            <person name="Wang J."/>
        </authorList>
    </citation>
    <scope>NUCLEOTIDE SEQUENCE</scope>
    <source>
        <strain evidence="3">cv. G1812</strain>
    </source>
</reference>
<accession>A0A8R7TBX1</accession>
<reference evidence="2" key="2">
    <citation type="submission" date="2018-03" db="EMBL/GenBank/DDBJ databases">
        <title>The Triticum urartu genome reveals the dynamic nature of wheat genome evolution.</title>
        <authorList>
            <person name="Ling H."/>
            <person name="Ma B."/>
            <person name="Shi X."/>
            <person name="Liu H."/>
            <person name="Dong L."/>
            <person name="Sun H."/>
            <person name="Cao Y."/>
            <person name="Gao Q."/>
            <person name="Zheng S."/>
            <person name="Li Y."/>
            <person name="Yu Y."/>
            <person name="Du H."/>
            <person name="Qi M."/>
            <person name="Li Y."/>
            <person name="Yu H."/>
            <person name="Cui Y."/>
            <person name="Wang N."/>
            <person name="Chen C."/>
            <person name="Wu H."/>
            <person name="Zhao Y."/>
            <person name="Zhang J."/>
            <person name="Li Y."/>
            <person name="Zhou W."/>
            <person name="Zhang B."/>
            <person name="Hu W."/>
            <person name="Eijk M."/>
            <person name="Tang J."/>
            <person name="Witsenboer H."/>
            <person name="Zhao S."/>
            <person name="Li Z."/>
            <person name="Zhang A."/>
            <person name="Wang D."/>
            <person name="Liang C."/>
        </authorList>
    </citation>
    <scope>NUCLEOTIDE SEQUENCE [LARGE SCALE GENOMIC DNA]</scope>
    <source>
        <strain evidence="2">cv. G1812</strain>
    </source>
</reference>
<proteinExistence type="predicted"/>
<dbReference type="InterPro" id="IPR000719">
    <property type="entry name" value="Prot_kinase_dom"/>
</dbReference>
<dbReference type="InterPro" id="IPR008271">
    <property type="entry name" value="Ser/Thr_kinase_AS"/>
</dbReference>
<dbReference type="PANTHER" id="PTHR46146">
    <property type="entry name" value="SERINE/THREONINE-PROTEIN KINASE-LIKE PROTEIN CCR4"/>
    <property type="match status" value="1"/>
</dbReference>
<organism evidence="2 3">
    <name type="scientific">Triticum urartu</name>
    <name type="common">Red wild einkorn</name>
    <name type="synonym">Crithodium urartu</name>
    <dbReference type="NCBI Taxonomy" id="4572"/>
    <lineage>
        <taxon>Eukaryota</taxon>
        <taxon>Viridiplantae</taxon>
        <taxon>Streptophyta</taxon>
        <taxon>Embryophyta</taxon>
        <taxon>Tracheophyta</taxon>
        <taxon>Spermatophyta</taxon>
        <taxon>Magnoliopsida</taxon>
        <taxon>Liliopsida</taxon>
        <taxon>Poales</taxon>
        <taxon>Poaceae</taxon>
        <taxon>BOP clade</taxon>
        <taxon>Pooideae</taxon>
        <taxon>Triticodae</taxon>
        <taxon>Triticeae</taxon>
        <taxon>Triticinae</taxon>
        <taxon>Triticum</taxon>
    </lineage>
</organism>
<dbReference type="Gene3D" id="1.10.510.10">
    <property type="entry name" value="Transferase(Phosphotransferase) domain 1"/>
    <property type="match status" value="1"/>
</dbReference>
<dbReference type="PANTHER" id="PTHR46146:SF9">
    <property type="entry name" value="OS06G0151700 PROTEIN"/>
    <property type="match status" value="1"/>
</dbReference>
<feature type="domain" description="Protein kinase" evidence="1">
    <location>
        <begin position="1"/>
        <end position="163"/>
    </location>
</feature>
<dbReference type="Proteomes" id="UP000015106">
    <property type="component" value="Chromosome 2"/>
</dbReference>
<protein>
    <recommendedName>
        <fullName evidence="1">Protein kinase domain-containing protein</fullName>
    </recommendedName>
</protein>
<keyword evidence="3" id="KW-1185">Reference proteome</keyword>
<sequence length="163" mass="18293">MENGTLFDHLHADQGCSTLSPVTVSWKMRIDVLLDVSRAIEHLHCHANPPIIHRDIKPSNILFDGKWVPRVSDFGLSLAWDRASEVPWLDITVRGTLGYIDLEYLHTGHLTLASDVYSLGVVMLGVLTRKKAFYQAEEEINIDLASFALPIVEAGITEEMLDR</sequence>
<dbReference type="Pfam" id="PF00069">
    <property type="entry name" value="Pkinase"/>
    <property type="match status" value="1"/>
</dbReference>
<dbReference type="GO" id="GO:0004672">
    <property type="term" value="F:protein kinase activity"/>
    <property type="evidence" value="ECO:0007669"/>
    <property type="project" value="InterPro"/>
</dbReference>
<reference evidence="2" key="3">
    <citation type="submission" date="2022-06" db="UniProtKB">
        <authorList>
            <consortium name="EnsemblPlants"/>
        </authorList>
    </citation>
    <scope>IDENTIFICATION</scope>
</reference>
<dbReference type="SUPFAM" id="SSF56112">
    <property type="entry name" value="Protein kinase-like (PK-like)"/>
    <property type="match status" value="1"/>
</dbReference>
<name>A0A8R7TBX1_TRIUA</name>
<evidence type="ECO:0000313" key="2">
    <source>
        <dbReference type="EnsemblPlants" id="TuG1812G0200000165.01.T01.cds296071"/>
    </source>
</evidence>
<dbReference type="EnsemblPlants" id="TuG1812G0200000165.01.T01">
    <property type="protein sequence ID" value="TuG1812G0200000165.01.T01.cds296071"/>
    <property type="gene ID" value="TuG1812G0200000165.01"/>
</dbReference>
<dbReference type="GO" id="GO:0005524">
    <property type="term" value="F:ATP binding"/>
    <property type="evidence" value="ECO:0007669"/>
    <property type="project" value="InterPro"/>
</dbReference>
<evidence type="ECO:0000313" key="3">
    <source>
        <dbReference type="Proteomes" id="UP000015106"/>
    </source>
</evidence>
<dbReference type="InterPro" id="IPR011009">
    <property type="entry name" value="Kinase-like_dom_sf"/>
</dbReference>
<evidence type="ECO:0000259" key="1">
    <source>
        <dbReference type="PROSITE" id="PS50011"/>
    </source>
</evidence>